<dbReference type="PANTHER" id="PTHR30204:SF97">
    <property type="entry name" value="MERR FAMILY REGULATORY PROTEIN"/>
    <property type="match status" value="1"/>
</dbReference>
<evidence type="ECO:0000256" key="1">
    <source>
        <dbReference type="ARBA" id="ARBA00023125"/>
    </source>
</evidence>
<dbReference type="Gene3D" id="1.10.1660.10">
    <property type="match status" value="1"/>
</dbReference>
<evidence type="ECO:0000259" key="2">
    <source>
        <dbReference type="PROSITE" id="PS50937"/>
    </source>
</evidence>
<dbReference type="AlphaFoldDB" id="A0A1G9AXI3"/>
<keyword evidence="4" id="KW-1185">Reference proteome</keyword>
<dbReference type="GO" id="GO:0003700">
    <property type="term" value="F:DNA-binding transcription factor activity"/>
    <property type="evidence" value="ECO:0007669"/>
    <property type="project" value="InterPro"/>
</dbReference>
<dbReference type="Pfam" id="PF14526">
    <property type="entry name" value="Cass2"/>
    <property type="match status" value="1"/>
</dbReference>
<dbReference type="EMBL" id="FNDX01000038">
    <property type="protein sequence ID" value="SDK31325.1"/>
    <property type="molecule type" value="Genomic_DNA"/>
</dbReference>
<gene>
    <name evidence="3" type="ORF">SAMN05216192_1382</name>
</gene>
<dbReference type="SMART" id="SM00422">
    <property type="entry name" value="HTH_MERR"/>
    <property type="match status" value="1"/>
</dbReference>
<feature type="domain" description="HTH merR-type" evidence="2">
    <location>
        <begin position="1"/>
        <end position="72"/>
    </location>
</feature>
<keyword evidence="1 3" id="KW-0238">DNA-binding</keyword>
<evidence type="ECO:0000313" key="4">
    <source>
        <dbReference type="Proteomes" id="UP000199050"/>
    </source>
</evidence>
<dbReference type="SMART" id="SM00871">
    <property type="entry name" value="AraC_E_bind"/>
    <property type="match status" value="1"/>
</dbReference>
<dbReference type="Proteomes" id="UP000199050">
    <property type="component" value="Unassembled WGS sequence"/>
</dbReference>
<accession>A0A1G9AXI3</accession>
<dbReference type="InterPro" id="IPR009061">
    <property type="entry name" value="DNA-bd_dom_put_sf"/>
</dbReference>
<dbReference type="InterPro" id="IPR000551">
    <property type="entry name" value="MerR-type_HTH_dom"/>
</dbReference>
<proteinExistence type="predicted"/>
<dbReference type="InterPro" id="IPR010499">
    <property type="entry name" value="AraC_E-bd"/>
</dbReference>
<dbReference type="InterPro" id="IPR029441">
    <property type="entry name" value="Cass2"/>
</dbReference>
<dbReference type="PROSITE" id="PS50937">
    <property type="entry name" value="HTH_MERR_2"/>
    <property type="match status" value="1"/>
</dbReference>
<dbReference type="SUPFAM" id="SSF55136">
    <property type="entry name" value="Probable bacterial effector-binding domain"/>
    <property type="match status" value="1"/>
</dbReference>
<dbReference type="STRING" id="1174501.SAMN05216192_1382"/>
<dbReference type="RefSeq" id="WP_090717901.1">
    <property type="nucleotide sequence ID" value="NZ_CBCSKY010000014.1"/>
</dbReference>
<dbReference type="Pfam" id="PF13411">
    <property type="entry name" value="MerR_1"/>
    <property type="match status" value="1"/>
</dbReference>
<dbReference type="SUPFAM" id="SSF46955">
    <property type="entry name" value="Putative DNA-binding domain"/>
    <property type="match status" value="1"/>
</dbReference>
<dbReference type="Gene3D" id="3.20.80.10">
    <property type="entry name" value="Regulatory factor, effector binding domain"/>
    <property type="match status" value="1"/>
</dbReference>
<dbReference type="InterPro" id="IPR047057">
    <property type="entry name" value="MerR_fam"/>
</dbReference>
<dbReference type="InterPro" id="IPR011256">
    <property type="entry name" value="Reg_factor_effector_dom_sf"/>
</dbReference>
<dbReference type="OrthoDB" id="9773308at2"/>
<protein>
    <submittedName>
        <fullName evidence="3">DNA-binding transcriptional regulator, MerR family</fullName>
    </submittedName>
</protein>
<dbReference type="PANTHER" id="PTHR30204">
    <property type="entry name" value="REDOX-CYCLING DRUG-SENSING TRANSCRIPTIONAL ACTIVATOR SOXR"/>
    <property type="match status" value="1"/>
</dbReference>
<sequence length="292" mass="33240">MGYTIGQFAGMLQVSKKTLRYYRDIGLLEPAGIDPDNGYAFYEDVQRERMKQIQYLRRLRFSLEDIRMLLDAEPRLWSGSVQARLTAVRSEGRLLSVIEQELLALQTRISNGKELFKPMEISTAYKVDVFERKDPLYIIGCAATVPYNNYEEKQRIIEQLISNFYGNDETERIPHQAVPSTCFGLVCECEPDMSSGTYMMGMQVTGLSEIPGGMRSFTLPAGLYARVAFEAVDKETLTNSALEGAYDHLYSKWLPGSEYTMTDILAAELYADEHMEVPVSPGMELWQLVKRK</sequence>
<organism evidence="3 4">
    <name type="scientific">Paenibacillus typhae</name>
    <dbReference type="NCBI Taxonomy" id="1174501"/>
    <lineage>
        <taxon>Bacteria</taxon>
        <taxon>Bacillati</taxon>
        <taxon>Bacillota</taxon>
        <taxon>Bacilli</taxon>
        <taxon>Bacillales</taxon>
        <taxon>Paenibacillaceae</taxon>
        <taxon>Paenibacillus</taxon>
    </lineage>
</organism>
<reference evidence="4" key="1">
    <citation type="submission" date="2016-10" db="EMBL/GenBank/DDBJ databases">
        <authorList>
            <person name="Varghese N."/>
            <person name="Submissions S."/>
        </authorList>
    </citation>
    <scope>NUCLEOTIDE SEQUENCE [LARGE SCALE GENOMIC DNA]</scope>
    <source>
        <strain evidence="4">CGMCC 1.11012</strain>
    </source>
</reference>
<name>A0A1G9AXI3_9BACL</name>
<evidence type="ECO:0000313" key="3">
    <source>
        <dbReference type="EMBL" id="SDK31325.1"/>
    </source>
</evidence>
<dbReference type="GO" id="GO:0003677">
    <property type="term" value="F:DNA binding"/>
    <property type="evidence" value="ECO:0007669"/>
    <property type="project" value="UniProtKB-KW"/>
</dbReference>